<organism evidence="2 3">
    <name type="scientific">Phytophthora fragariaefolia</name>
    <dbReference type="NCBI Taxonomy" id="1490495"/>
    <lineage>
        <taxon>Eukaryota</taxon>
        <taxon>Sar</taxon>
        <taxon>Stramenopiles</taxon>
        <taxon>Oomycota</taxon>
        <taxon>Peronosporomycetes</taxon>
        <taxon>Peronosporales</taxon>
        <taxon>Peronosporaceae</taxon>
        <taxon>Phytophthora</taxon>
    </lineage>
</organism>
<feature type="region of interest" description="Disordered" evidence="1">
    <location>
        <begin position="1"/>
        <end position="22"/>
    </location>
</feature>
<proteinExistence type="predicted"/>
<protein>
    <submittedName>
        <fullName evidence="2">Unnamed protein product</fullName>
    </submittedName>
</protein>
<dbReference type="EMBL" id="BSXT01002168">
    <property type="protein sequence ID" value="GMF47587.1"/>
    <property type="molecule type" value="Genomic_DNA"/>
</dbReference>
<sequence>MKTDSSRTRRLSKEELPLQGSSSNDLYVSQTEIRHSKNWRGIADVLKDNRYNGFVRGRRRGFRDGATLPRSPWECVLRSFRPAMHGFEPSVRGDPPTWRCSASLNVLHRHWKNSVRTGFICEDRHLDIFTKRAGYTASRL</sequence>
<reference evidence="2" key="1">
    <citation type="submission" date="2023-04" db="EMBL/GenBank/DDBJ databases">
        <title>Phytophthora fragariaefolia NBRC 109709.</title>
        <authorList>
            <person name="Ichikawa N."/>
            <person name="Sato H."/>
            <person name="Tonouchi N."/>
        </authorList>
    </citation>
    <scope>NUCLEOTIDE SEQUENCE</scope>
    <source>
        <strain evidence="2">NBRC 109709</strain>
    </source>
</reference>
<dbReference type="Proteomes" id="UP001165121">
    <property type="component" value="Unassembled WGS sequence"/>
</dbReference>
<accession>A0A9W7CXH1</accession>
<name>A0A9W7CXH1_9STRA</name>
<keyword evidence="3" id="KW-1185">Reference proteome</keyword>
<comment type="caution">
    <text evidence="2">The sequence shown here is derived from an EMBL/GenBank/DDBJ whole genome shotgun (WGS) entry which is preliminary data.</text>
</comment>
<evidence type="ECO:0000313" key="2">
    <source>
        <dbReference type="EMBL" id="GMF47587.1"/>
    </source>
</evidence>
<gene>
    <name evidence="2" type="ORF">Pfra01_001804400</name>
</gene>
<evidence type="ECO:0000313" key="3">
    <source>
        <dbReference type="Proteomes" id="UP001165121"/>
    </source>
</evidence>
<feature type="compositionally biased region" description="Basic and acidic residues" evidence="1">
    <location>
        <begin position="1"/>
        <end position="16"/>
    </location>
</feature>
<dbReference type="AlphaFoldDB" id="A0A9W7CXH1"/>
<evidence type="ECO:0000256" key="1">
    <source>
        <dbReference type="SAM" id="MobiDB-lite"/>
    </source>
</evidence>